<keyword evidence="5" id="KW-0624">Polysaccharide degradation</keyword>
<feature type="domain" description="Glycoside hydrolase family 5" evidence="6">
    <location>
        <begin position="27"/>
        <end position="344"/>
    </location>
</feature>
<evidence type="ECO:0000256" key="1">
    <source>
        <dbReference type="ARBA" id="ARBA00022801"/>
    </source>
</evidence>
<dbReference type="PANTHER" id="PTHR35923">
    <property type="entry name" value="MAJOR EXTRACELLULAR ENDOGLUCANASE"/>
    <property type="match status" value="1"/>
</dbReference>
<dbReference type="Pfam" id="PF00150">
    <property type="entry name" value="Cellulase"/>
    <property type="match status" value="1"/>
</dbReference>
<gene>
    <name evidence="7" type="ORF">ENV14_06585</name>
</gene>
<proteinExistence type="predicted"/>
<protein>
    <submittedName>
        <fullName evidence="7">1,4-beta-glucanase</fullName>
    </submittedName>
</protein>
<evidence type="ECO:0000256" key="3">
    <source>
        <dbReference type="ARBA" id="ARBA00023277"/>
    </source>
</evidence>
<comment type="caution">
    <text evidence="7">The sequence shown here is derived from an EMBL/GenBank/DDBJ whole genome shotgun (WGS) entry which is preliminary data.</text>
</comment>
<evidence type="ECO:0000256" key="4">
    <source>
        <dbReference type="ARBA" id="ARBA00023295"/>
    </source>
</evidence>
<dbReference type="AlphaFoldDB" id="A0A7C4BCL4"/>
<organism evidence="7">
    <name type="scientific">Ignisphaera aggregans</name>
    <dbReference type="NCBI Taxonomy" id="334771"/>
    <lineage>
        <taxon>Archaea</taxon>
        <taxon>Thermoproteota</taxon>
        <taxon>Thermoprotei</taxon>
        <taxon>Desulfurococcales</taxon>
        <taxon>Desulfurococcaceae</taxon>
        <taxon>Ignisphaera</taxon>
    </lineage>
</organism>
<dbReference type="PANTHER" id="PTHR35923:SF2">
    <property type="entry name" value="ENDOGLUCANASE"/>
    <property type="match status" value="1"/>
</dbReference>
<dbReference type="InterPro" id="IPR017853">
    <property type="entry name" value="GH"/>
</dbReference>
<evidence type="ECO:0000256" key="2">
    <source>
        <dbReference type="ARBA" id="ARBA00023001"/>
    </source>
</evidence>
<evidence type="ECO:0000259" key="6">
    <source>
        <dbReference type="Pfam" id="PF00150"/>
    </source>
</evidence>
<reference evidence="7" key="1">
    <citation type="journal article" date="2020" name="mSystems">
        <title>Genome- and Community-Level Interaction Insights into Carbon Utilization and Element Cycling Functions of Hydrothermarchaeota in Hydrothermal Sediment.</title>
        <authorList>
            <person name="Zhou Z."/>
            <person name="Liu Y."/>
            <person name="Xu W."/>
            <person name="Pan J."/>
            <person name="Luo Z.H."/>
            <person name="Li M."/>
        </authorList>
    </citation>
    <scope>NUCLEOTIDE SEQUENCE [LARGE SCALE GENOMIC DNA]</scope>
    <source>
        <strain evidence="7">SpSt-732</strain>
    </source>
</reference>
<dbReference type="SUPFAM" id="SSF51445">
    <property type="entry name" value="(Trans)glycosidases"/>
    <property type="match status" value="1"/>
</dbReference>
<sequence length="376" mass="42919">MDVYYKVKNGEIYAEVRGVEQRLHLFGVSWFGFEGQAHVVHGLWVRNWVELLETIRALGFNAIRIPFCTEAVKPGTAPSTISYAFNPDLQSLDSLTVLEKIIVKASELGLYIVLNYHNISCIAIEPLWYIDSFTEQDYINIWVSVAQRLSKYPNVVGADLKNEPHSVSPRPSCYTDGQSATWGMSNPKTDWNLAAERIGRAVLEVAPHWLILVEGTQYTNPQSDNVPLYPDAVYWGENLRAVRDYPVNLPKDKLVYSPHVYGPDVYVLPYFEDPDVFPDNLYKIWDQNWGYVKKQLGSALVIGEFGGRYGSGDPRDVIWQQRFVDYLVENDICHFFYWALNPNSADTGGLLEDDWRTPKRGKLGNLMRLVKHCSSL</sequence>
<dbReference type="InterPro" id="IPR001547">
    <property type="entry name" value="Glyco_hydro_5"/>
</dbReference>
<evidence type="ECO:0000313" key="7">
    <source>
        <dbReference type="EMBL" id="HGI88034.1"/>
    </source>
</evidence>
<keyword evidence="3" id="KW-0119">Carbohydrate metabolism</keyword>
<dbReference type="PROSITE" id="PS00659">
    <property type="entry name" value="GLYCOSYL_HYDROL_F5"/>
    <property type="match status" value="1"/>
</dbReference>
<evidence type="ECO:0000256" key="5">
    <source>
        <dbReference type="ARBA" id="ARBA00023326"/>
    </source>
</evidence>
<dbReference type="GO" id="GO:0004553">
    <property type="term" value="F:hydrolase activity, hydrolyzing O-glycosyl compounds"/>
    <property type="evidence" value="ECO:0007669"/>
    <property type="project" value="InterPro"/>
</dbReference>
<name>A0A7C4BCL4_9CREN</name>
<dbReference type="Gene3D" id="3.20.20.80">
    <property type="entry name" value="Glycosidases"/>
    <property type="match status" value="1"/>
</dbReference>
<dbReference type="EMBL" id="DTFF01000053">
    <property type="protein sequence ID" value="HGI88034.1"/>
    <property type="molecule type" value="Genomic_DNA"/>
</dbReference>
<dbReference type="InterPro" id="IPR018087">
    <property type="entry name" value="Glyco_hydro_5_CS"/>
</dbReference>
<dbReference type="GO" id="GO:0030245">
    <property type="term" value="P:cellulose catabolic process"/>
    <property type="evidence" value="ECO:0007669"/>
    <property type="project" value="UniProtKB-KW"/>
</dbReference>
<keyword evidence="4" id="KW-0326">Glycosidase</keyword>
<accession>A0A7C4BCL4</accession>
<keyword evidence="1" id="KW-0378">Hydrolase</keyword>
<keyword evidence="2" id="KW-0136">Cellulose degradation</keyword>